<dbReference type="OrthoDB" id="509901at2759"/>
<dbReference type="GO" id="GO:0015934">
    <property type="term" value="C:large ribosomal subunit"/>
    <property type="evidence" value="ECO:0007669"/>
    <property type="project" value="InterPro"/>
</dbReference>
<reference evidence="6" key="1">
    <citation type="submission" date="2022-08" db="EMBL/GenBank/DDBJ databases">
        <authorList>
            <person name="Kallberg Y."/>
            <person name="Tangrot J."/>
            <person name="Rosling A."/>
        </authorList>
    </citation>
    <scope>NUCLEOTIDE SEQUENCE</scope>
    <source>
        <strain evidence="6">Wild A</strain>
    </source>
</reference>
<dbReference type="Gene3D" id="3.30.1390.20">
    <property type="entry name" value="Ribosomal protein L30, ferredoxin-like fold domain"/>
    <property type="match status" value="1"/>
</dbReference>
<evidence type="ECO:0000256" key="1">
    <source>
        <dbReference type="ARBA" id="ARBA00007594"/>
    </source>
</evidence>
<dbReference type="InterPro" id="IPR036919">
    <property type="entry name" value="Ribo_uL30_ferredoxin-like_sf"/>
</dbReference>
<dbReference type="NCBIfam" id="TIGR01308">
    <property type="entry name" value="rpmD_bact"/>
    <property type="match status" value="1"/>
</dbReference>
<name>A0A9W4SNP1_9GLOM</name>
<dbReference type="EMBL" id="CAMKVN010001278">
    <property type="protein sequence ID" value="CAI2174907.1"/>
    <property type="molecule type" value="Genomic_DNA"/>
</dbReference>
<comment type="similarity">
    <text evidence="1">Belongs to the universal ribosomal protein uL30 family.</text>
</comment>
<keyword evidence="2" id="KW-0689">Ribosomal protein</keyword>
<organism evidence="6 7">
    <name type="scientific">Funneliformis geosporum</name>
    <dbReference type="NCBI Taxonomy" id="1117311"/>
    <lineage>
        <taxon>Eukaryota</taxon>
        <taxon>Fungi</taxon>
        <taxon>Fungi incertae sedis</taxon>
        <taxon>Mucoromycota</taxon>
        <taxon>Glomeromycotina</taxon>
        <taxon>Glomeromycetes</taxon>
        <taxon>Glomerales</taxon>
        <taxon>Glomeraceae</taxon>
        <taxon>Funneliformis</taxon>
    </lineage>
</organism>
<dbReference type="PANTHER" id="PTHR15892:SF2">
    <property type="entry name" value="LARGE RIBOSOMAL SUBUNIT PROTEIN UL30M"/>
    <property type="match status" value="1"/>
</dbReference>
<evidence type="ECO:0000313" key="6">
    <source>
        <dbReference type="EMBL" id="CAI2174907.1"/>
    </source>
</evidence>
<gene>
    <name evidence="6" type="ORF">FWILDA_LOCUS6827</name>
</gene>
<feature type="domain" description="Large ribosomal subunit protein uL30-like ferredoxin-like fold" evidence="5">
    <location>
        <begin position="62"/>
        <end position="110"/>
    </location>
</feature>
<dbReference type="HAMAP" id="MF_01371_B">
    <property type="entry name" value="Ribosomal_uL30_B"/>
    <property type="match status" value="1"/>
</dbReference>
<dbReference type="CDD" id="cd01658">
    <property type="entry name" value="Ribosomal_L30"/>
    <property type="match status" value="1"/>
</dbReference>
<dbReference type="GO" id="GO:0006412">
    <property type="term" value="P:translation"/>
    <property type="evidence" value="ECO:0007669"/>
    <property type="project" value="InterPro"/>
</dbReference>
<dbReference type="InterPro" id="IPR005996">
    <property type="entry name" value="Ribosomal_uL30_bac-type"/>
</dbReference>
<evidence type="ECO:0000313" key="7">
    <source>
        <dbReference type="Proteomes" id="UP001153678"/>
    </source>
</evidence>
<dbReference type="PANTHER" id="PTHR15892">
    <property type="entry name" value="MITOCHONDRIAL RIBOSOMAL PROTEIN L30"/>
    <property type="match status" value="1"/>
</dbReference>
<dbReference type="Pfam" id="PF00327">
    <property type="entry name" value="Ribosomal_L30"/>
    <property type="match status" value="1"/>
</dbReference>
<keyword evidence="7" id="KW-1185">Reference proteome</keyword>
<evidence type="ECO:0000256" key="3">
    <source>
        <dbReference type="ARBA" id="ARBA00023274"/>
    </source>
</evidence>
<dbReference type="SUPFAM" id="SSF55129">
    <property type="entry name" value="Ribosomal protein L30p/L7e"/>
    <property type="match status" value="1"/>
</dbReference>
<dbReference type="GO" id="GO:0003735">
    <property type="term" value="F:structural constituent of ribosome"/>
    <property type="evidence" value="ECO:0007669"/>
    <property type="project" value="InterPro"/>
</dbReference>
<proteinExistence type="inferred from homology"/>
<dbReference type="InterPro" id="IPR016082">
    <property type="entry name" value="Ribosomal_uL30_ferredoxin-like"/>
</dbReference>
<dbReference type="GO" id="GO:0005739">
    <property type="term" value="C:mitochondrion"/>
    <property type="evidence" value="ECO:0007669"/>
    <property type="project" value="TreeGrafter"/>
</dbReference>
<comment type="caution">
    <text evidence="6">The sequence shown here is derived from an EMBL/GenBank/DDBJ whole genome shotgun (WGS) entry which is preliminary data.</text>
</comment>
<accession>A0A9W4SNP1</accession>
<evidence type="ECO:0000256" key="2">
    <source>
        <dbReference type="ARBA" id="ARBA00022980"/>
    </source>
</evidence>
<evidence type="ECO:0000256" key="4">
    <source>
        <dbReference type="ARBA" id="ARBA00035281"/>
    </source>
</evidence>
<evidence type="ECO:0000259" key="5">
    <source>
        <dbReference type="Pfam" id="PF00327"/>
    </source>
</evidence>
<sequence>MNSLTKLFPHLKLSRDSLSKYFPSNNSTNFIKSNKISSISQNKITTDYPPRQNSTKLSSGFFKITLRRSPIGLPSKRRLVVKALGLRRLQQTVYHSQTPYIAGMILKVKEILQVRNVKRIPAPEERKKRAENGYVIIKKHNPNL</sequence>
<dbReference type="Proteomes" id="UP001153678">
    <property type="component" value="Unassembled WGS sequence"/>
</dbReference>
<dbReference type="AlphaFoldDB" id="A0A9W4SNP1"/>
<keyword evidence="3" id="KW-0687">Ribonucleoprotein</keyword>
<protein>
    <recommendedName>
        <fullName evidence="4">Large ribosomal subunit protein uL30m</fullName>
    </recommendedName>
</protein>